<dbReference type="AlphaFoldDB" id="A0A1X6PAP6"/>
<evidence type="ECO:0000313" key="2">
    <source>
        <dbReference type="EMBL" id="OSX77917.1"/>
    </source>
</evidence>
<evidence type="ECO:0000313" key="3">
    <source>
        <dbReference type="Proteomes" id="UP000218209"/>
    </source>
</evidence>
<organism evidence="2 3">
    <name type="scientific">Porphyra umbilicalis</name>
    <name type="common">Purple laver</name>
    <name type="synonym">Red alga</name>
    <dbReference type="NCBI Taxonomy" id="2786"/>
    <lineage>
        <taxon>Eukaryota</taxon>
        <taxon>Rhodophyta</taxon>
        <taxon>Bangiophyceae</taxon>
        <taxon>Bangiales</taxon>
        <taxon>Bangiaceae</taxon>
        <taxon>Porphyra</taxon>
    </lineage>
</organism>
<name>A0A1X6PAP6_PORUM</name>
<dbReference type="Proteomes" id="UP000218209">
    <property type="component" value="Unassembled WGS sequence"/>
</dbReference>
<protein>
    <submittedName>
        <fullName evidence="2">Uncharacterized protein</fullName>
    </submittedName>
</protein>
<accession>A0A1X6PAP6</accession>
<reference evidence="2 3" key="1">
    <citation type="submission" date="2017-03" db="EMBL/GenBank/DDBJ databases">
        <title>WGS assembly of Porphyra umbilicalis.</title>
        <authorList>
            <person name="Brawley S.H."/>
            <person name="Blouin N.A."/>
            <person name="Ficko-Blean E."/>
            <person name="Wheeler G.L."/>
            <person name="Lohr M."/>
            <person name="Goodson H.V."/>
            <person name="Jenkins J.W."/>
            <person name="Blaby-Haas C.E."/>
            <person name="Helliwell K.E."/>
            <person name="Chan C."/>
            <person name="Marriage T."/>
            <person name="Bhattacharya D."/>
            <person name="Klein A.S."/>
            <person name="Badis Y."/>
            <person name="Brodie J."/>
            <person name="Cao Y."/>
            <person name="Collen J."/>
            <person name="Dittami S.M."/>
            <person name="Gachon C.M."/>
            <person name="Green B.R."/>
            <person name="Karpowicz S."/>
            <person name="Kim J.W."/>
            <person name="Kudahl U."/>
            <person name="Lin S."/>
            <person name="Michel G."/>
            <person name="Mittag M."/>
            <person name="Olson B.J."/>
            <person name="Pangilinan J."/>
            <person name="Peng Y."/>
            <person name="Qiu H."/>
            <person name="Shu S."/>
            <person name="Singer J.T."/>
            <person name="Smith A.G."/>
            <person name="Sprecher B.N."/>
            <person name="Wagner V."/>
            <person name="Wang W."/>
            <person name="Wang Z.-Y."/>
            <person name="Yan J."/>
            <person name="Yarish C."/>
            <person name="Zoeuner-Riek S."/>
            <person name="Zhuang Y."/>
            <person name="Zou Y."/>
            <person name="Lindquist E.A."/>
            <person name="Grimwood J."/>
            <person name="Barry K."/>
            <person name="Rokhsar D.S."/>
            <person name="Schmutz J."/>
            <person name="Stiller J.W."/>
            <person name="Grossman A.R."/>
            <person name="Prochnik S.E."/>
        </authorList>
    </citation>
    <scope>NUCLEOTIDE SEQUENCE [LARGE SCALE GENOMIC DNA]</scope>
    <source>
        <strain evidence="2">4086291</strain>
    </source>
</reference>
<dbReference type="EMBL" id="KV918824">
    <property type="protein sequence ID" value="OSX77917.1"/>
    <property type="molecule type" value="Genomic_DNA"/>
</dbReference>
<evidence type="ECO:0000256" key="1">
    <source>
        <dbReference type="SAM" id="MobiDB-lite"/>
    </source>
</evidence>
<feature type="region of interest" description="Disordered" evidence="1">
    <location>
        <begin position="172"/>
        <end position="222"/>
    </location>
</feature>
<feature type="compositionally biased region" description="Polar residues" evidence="1">
    <location>
        <begin position="210"/>
        <end position="222"/>
    </location>
</feature>
<dbReference type="OrthoDB" id="4753111at2759"/>
<sequence>MDKRQVGYLVALTDSSRRFSLLHRVSDRPHRVCRGSTAGELLALADAVAACLDVRQLFQELLSIRVPLDGYTDSATAYELVTPFMDPADISGKNDHFMLRRALLSGALAELNHVHGIANPADALSMPTFYRPPPNAALADALRTGCLRTPVIAYTTTDGYRSTPRPGIDLAYGRPLPAPAGVGKVSQQKTDRLPRLRQGTAHSHLAAATTGGSDMATTHPTA</sequence>
<keyword evidence="3" id="KW-1185">Reference proteome</keyword>
<gene>
    <name evidence="2" type="ORF">BU14_0127s0015</name>
</gene>
<proteinExistence type="predicted"/>